<sequence length="85" mass="8764">MATGANGGLAVLRNVNVFQAPLKVAPDGEIAAACCRRQAAARRACGRVRGGFAPGAGVPAASPTKKPRVPPRWGAKRRGFSLINQ</sequence>
<dbReference type="Proteomes" id="UP000318995">
    <property type="component" value="Unassembled WGS sequence"/>
</dbReference>
<gene>
    <name evidence="2" type="ORF">Pla111_01250</name>
</gene>
<comment type="caution">
    <text evidence="2">The sequence shown here is derived from an EMBL/GenBank/DDBJ whole genome shotgun (WGS) entry which is preliminary data.</text>
</comment>
<evidence type="ECO:0000256" key="1">
    <source>
        <dbReference type="SAM" id="MobiDB-lite"/>
    </source>
</evidence>
<evidence type="ECO:0000313" key="2">
    <source>
        <dbReference type="EMBL" id="TWT48362.1"/>
    </source>
</evidence>
<evidence type="ECO:0000313" key="3">
    <source>
        <dbReference type="Proteomes" id="UP000318995"/>
    </source>
</evidence>
<protein>
    <submittedName>
        <fullName evidence="2">Uncharacterized protein</fullName>
    </submittedName>
</protein>
<feature type="compositionally biased region" description="Basic residues" evidence="1">
    <location>
        <begin position="65"/>
        <end position="79"/>
    </location>
</feature>
<keyword evidence="3" id="KW-1185">Reference proteome</keyword>
<accession>A0A5C5WF24</accession>
<reference evidence="2 3" key="1">
    <citation type="submission" date="2019-02" db="EMBL/GenBank/DDBJ databases">
        <title>Deep-cultivation of Planctomycetes and their phenomic and genomic characterization uncovers novel biology.</title>
        <authorList>
            <person name="Wiegand S."/>
            <person name="Jogler M."/>
            <person name="Boedeker C."/>
            <person name="Pinto D."/>
            <person name="Vollmers J."/>
            <person name="Rivas-Marin E."/>
            <person name="Kohn T."/>
            <person name="Peeters S.H."/>
            <person name="Heuer A."/>
            <person name="Rast P."/>
            <person name="Oberbeckmann S."/>
            <person name="Bunk B."/>
            <person name="Jeske O."/>
            <person name="Meyerdierks A."/>
            <person name="Storesund J.E."/>
            <person name="Kallscheuer N."/>
            <person name="Luecker S."/>
            <person name="Lage O.M."/>
            <person name="Pohl T."/>
            <person name="Merkel B.J."/>
            <person name="Hornburger P."/>
            <person name="Mueller R.-W."/>
            <person name="Bruemmer F."/>
            <person name="Labrenz M."/>
            <person name="Spormann A.M."/>
            <person name="Op Den Camp H."/>
            <person name="Overmann J."/>
            <person name="Amann R."/>
            <person name="Jetten M.S.M."/>
            <person name="Mascher T."/>
            <person name="Medema M.H."/>
            <person name="Devos D.P."/>
            <person name="Kaster A.-K."/>
            <person name="Ovreas L."/>
            <person name="Rohde M."/>
            <person name="Galperin M.Y."/>
            <person name="Jogler C."/>
        </authorList>
    </citation>
    <scope>NUCLEOTIDE SEQUENCE [LARGE SCALE GENOMIC DNA]</scope>
    <source>
        <strain evidence="2 3">Pla111</strain>
    </source>
</reference>
<dbReference type="EMBL" id="SJPH01000001">
    <property type="protein sequence ID" value="TWT48362.1"/>
    <property type="molecule type" value="Genomic_DNA"/>
</dbReference>
<dbReference type="AlphaFoldDB" id="A0A5C5WF24"/>
<feature type="region of interest" description="Disordered" evidence="1">
    <location>
        <begin position="55"/>
        <end position="85"/>
    </location>
</feature>
<organism evidence="2 3">
    <name type="scientific">Botrimarina hoheduenensis</name>
    <dbReference type="NCBI Taxonomy" id="2528000"/>
    <lineage>
        <taxon>Bacteria</taxon>
        <taxon>Pseudomonadati</taxon>
        <taxon>Planctomycetota</taxon>
        <taxon>Planctomycetia</taxon>
        <taxon>Pirellulales</taxon>
        <taxon>Lacipirellulaceae</taxon>
        <taxon>Botrimarina</taxon>
    </lineage>
</organism>
<proteinExistence type="predicted"/>
<name>A0A5C5WF24_9BACT</name>